<accession>A0AA49J9D1</accession>
<name>A0AA49J9D1_9BACT</name>
<evidence type="ECO:0000256" key="2">
    <source>
        <dbReference type="ARBA" id="ARBA00023002"/>
    </source>
</evidence>
<evidence type="ECO:0000313" key="4">
    <source>
        <dbReference type="EMBL" id="WKK80480.1"/>
    </source>
</evidence>
<dbReference type="InterPro" id="IPR002347">
    <property type="entry name" value="SDR_fam"/>
</dbReference>
<dbReference type="GO" id="GO:0016020">
    <property type="term" value="C:membrane"/>
    <property type="evidence" value="ECO:0007669"/>
    <property type="project" value="TreeGrafter"/>
</dbReference>
<dbReference type="FunFam" id="3.40.50.720:FF:000084">
    <property type="entry name" value="Short-chain dehydrogenase reductase"/>
    <property type="match status" value="1"/>
</dbReference>
<dbReference type="KEGG" id="marp:QYS47_25600"/>
<dbReference type="RefSeq" id="WP_302124945.1">
    <property type="nucleotide sequence ID" value="NZ_CP129968.2"/>
</dbReference>
<keyword evidence="2 4" id="KW-0560">Oxidoreductase</keyword>
<dbReference type="InterPro" id="IPR036291">
    <property type="entry name" value="NAD(P)-bd_dom_sf"/>
</dbReference>
<dbReference type="Gene3D" id="3.40.50.720">
    <property type="entry name" value="NAD(P)-binding Rossmann-like Domain"/>
    <property type="match status" value="1"/>
</dbReference>
<dbReference type="CDD" id="cd05233">
    <property type="entry name" value="SDR_c"/>
    <property type="match status" value="1"/>
</dbReference>
<dbReference type="PRINTS" id="PR00081">
    <property type="entry name" value="GDHRDH"/>
</dbReference>
<dbReference type="EMBL" id="CP129968">
    <property type="protein sequence ID" value="WKK80480.1"/>
    <property type="molecule type" value="Genomic_DNA"/>
</dbReference>
<comment type="similarity">
    <text evidence="1 3">Belongs to the short-chain dehydrogenases/reductases (SDR) family.</text>
</comment>
<proteinExistence type="inferred from homology"/>
<dbReference type="GO" id="GO:0016491">
    <property type="term" value="F:oxidoreductase activity"/>
    <property type="evidence" value="ECO:0007669"/>
    <property type="project" value="UniProtKB-KW"/>
</dbReference>
<protein>
    <submittedName>
        <fullName evidence="4">SDR family oxidoreductase</fullName>
        <ecNumber evidence="4">1.-.-.-</ecNumber>
    </submittedName>
</protein>
<dbReference type="PANTHER" id="PTHR44196:SF1">
    <property type="entry name" value="DEHYDROGENASE_REDUCTASE SDR FAMILY MEMBER 7B"/>
    <property type="match status" value="1"/>
</dbReference>
<dbReference type="PRINTS" id="PR00080">
    <property type="entry name" value="SDRFAMILY"/>
</dbReference>
<gene>
    <name evidence="4" type="ORF">QYS47_25600</name>
</gene>
<dbReference type="AlphaFoldDB" id="A0AA49J9D1"/>
<dbReference type="Proteomes" id="UP001232019">
    <property type="component" value="Chromosome"/>
</dbReference>
<evidence type="ECO:0000256" key="1">
    <source>
        <dbReference type="ARBA" id="ARBA00006484"/>
    </source>
</evidence>
<dbReference type="Pfam" id="PF00106">
    <property type="entry name" value="adh_short"/>
    <property type="match status" value="1"/>
</dbReference>
<dbReference type="SUPFAM" id="SSF51735">
    <property type="entry name" value="NAD(P)-binding Rossmann-fold domains"/>
    <property type="match status" value="1"/>
</dbReference>
<evidence type="ECO:0000256" key="3">
    <source>
        <dbReference type="RuleBase" id="RU000363"/>
    </source>
</evidence>
<dbReference type="PANTHER" id="PTHR44196">
    <property type="entry name" value="DEHYDROGENASE/REDUCTASE SDR FAMILY MEMBER 7B"/>
    <property type="match status" value="1"/>
</dbReference>
<organism evidence="4">
    <name type="scientific">Marivirga arenosa</name>
    <dbReference type="NCBI Taxonomy" id="3059076"/>
    <lineage>
        <taxon>Bacteria</taxon>
        <taxon>Pseudomonadati</taxon>
        <taxon>Bacteroidota</taxon>
        <taxon>Cytophagia</taxon>
        <taxon>Cytophagales</taxon>
        <taxon>Marivirgaceae</taxon>
        <taxon>Marivirga</taxon>
    </lineage>
</organism>
<sequence>MKFENKVIVVTGGGSGMGRELVLQLLNKGAKVATVDIHDEALAETKELAKEKASNLYTRNLNISDREQVESFPDEVIKHFGNVDGVINNAGIIQPFIDVNELDYDRIERIMNINFYGTLYMTKAFLPHLLKRPEAHIANVSSMGGFIPFPGQTFYGASKAAVKLLTEGLYAELKETNVGVTVIHPGAINTNITKNSGVEMKNTDQAGQGKAPKMLSSEKAASIMLKAIEKKKFRVMVGSDARFLDLFYRLSPAGAVKFIVKQMSGMVNK</sequence>
<dbReference type="EC" id="1.-.-.-" evidence="4"/>
<reference evidence="4" key="1">
    <citation type="submission" date="2023-08" db="EMBL/GenBank/DDBJ databases">
        <title>Comparative genomics and taxonomic characterization of three novel marine species of genus Marivirga.</title>
        <authorList>
            <person name="Muhammad N."/>
            <person name="Kim S.-G."/>
        </authorList>
    </citation>
    <scope>NUCLEOTIDE SEQUENCE</scope>
    <source>
        <strain evidence="4">BKB1-2</strain>
    </source>
</reference>